<keyword evidence="1" id="KW-0479">Metal-binding</keyword>
<gene>
    <name evidence="6" type="ORF">GSPATT00012471001</name>
</gene>
<dbReference type="OrthoDB" id="431929at2759"/>
<dbReference type="PROSITE" id="PS51039">
    <property type="entry name" value="ZF_AN1"/>
    <property type="match status" value="1"/>
</dbReference>
<evidence type="ECO:0000259" key="5">
    <source>
        <dbReference type="PROSITE" id="PS51039"/>
    </source>
</evidence>
<dbReference type="InParanoid" id="A0D1N0"/>
<name>A0D1N0_PARTE</name>
<dbReference type="SUPFAM" id="SSF118310">
    <property type="entry name" value="AN1-like Zinc finger"/>
    <property type="match status" value="1"/>
</dbReference>
<dbReference type="GeneID" id="5030129"/>
<dbReference type="EMBL" id="CT868252">
    <property type="protein sequence ID" value="CAK76947.1"/>
    <property type="molecule type" value="Genomic_DNA"/>
</dbReference>
<dbReference type="PANTHER" id="PTHR14677">
    <property type="entry name" value="ARSENITE INDUCUBLE RNA ASSOCIATED PROTEIN AIP-1-RELATED"/>
    <property type="match status" value="1"/>
</dbReference>
<reference evidence="6 7" key="1">
    <citation type="journal article" date="2006" name="Nature">
        <title>Global trends of whole-genome duplications revealed by the ciliate Paramecium tetraurelia.</title>
        <authorList>
            <consortium name="Genoscope"/>
            <person name="Aury J.-M."/>
            <person name="Jaillon O."/>
            <person name="Duret L."/>
            <person name="Noel B."/>
            <person name="Jubin C."/>
            <person name="Porcel B.M."/>
            <person name="Segurens B."/>
            <person name="Daubin V."/>
            <person name="Anthouard V."/>
            <person name="Aiach N."/>
            <person name="Arnaiz O."/>
            <person name="Billaut A."/>
            <person name="Beisson J."/>
            <person name="Blanc I."/>
            <person name="Bouhouche K."/>
            <person name="Camara F."/>
            <person name="Duharcourt S."/>
            <person name="Guigo R."/>
            <person name="Gogendeau D."/>
            <person name="Katinka M."/>
            <person name="Keller A.-M."/>
            <person name="Kissmehl R."/>
            <person name="Klotz C."/>
            <person name="Koll F."/>
            <person name="Le Moue A."/>
            <person name="Lepere C."/>
            <person name="Malinsky S."/>
            <person name="Nowacki M."/>
            <person name="Nowak J.K."/>
            <person name="Plattner H."/>
            <person name="Poulain J."/>
            <person name="Ruiz F."/>
            <person name="Serrano V."/>
            <person name="Zagulski M."/>
            <person name="Dessen P."/>
            <person name="Betermier M."/>
            <person name="Weissenbach J."/>
            <person name="Scarpelli C."/>
            <person name="Schachter V."/>
            <person name="Sperling L."/>
            <person name="Meyer E."/>
            <person name="Cohen J."/>
            <person name="Wincker P."/>
        </authorList>
    </citation>
    <scope>NUCLEOTIDE SEQUENCE [LARGE SCALE GENOMIC DNA]</scope>
    <source>
        <strain evidence="6 7">Stock d4-2</strain>
    </source>
</reference>
<evidence type="ECO:0000256" key="2">
    <source>
        <dbReference type="ARBA" id="ARBA00022771"/>
    </source>
</evidence>
<evidence type="ECO:0000313" key="7">
    <source>
        <dbReference type="Proteomes" id="UP000000600"/>
    </source>
</evidence>
<evidence type="ECO:0000256" key="1">
    <source>
        <dbReference type="ARBA" id="ARBA00022723"/>
    </source>
</evidence>
<dbReference type="InterPro" id="IPR000058">
    <property type="entry name" value="Znf_AN1"/>
</dbReference>
<dbReference type="PANTHER" id="PTHR14677:SF20">
    <property type="entry name" value="ZINC FINGER AN1-TYPE CONTAINING 2A-RELATED"/>
    <property type="match status" value="1"/>
</dbReference>
<keyword evidence="2 4" id="KW-0863">Zinc-finger</keyword>
<dbReference type="GO" id="GO:0005737">
    <property type="term" value="C:cytoplasm"/>
    <property type="evidence" value="ECO:0000318"/>
    <property type="project" value="GO_Central"/>
</dbReference>
<dbReference type="AlphaFoldDB" id="A0D1N0"/>
<dbReference type="SMART" id="SM00154">
    <property type="entry name" value="ZnF_AN1"/>
    <property type="match status" value="1"/>
</dbReference>
<organism evidence="6 7">
    <name type="scientific">Paramecium tetraurelia</name>
    <dbReference type="NCBI Taxonomy" id="5888"/>
    <lineage>
        <taxon>Eukaryota</taxon>
        <taxon>Sar</taxon>
        <taxon>Alveolata</taxon>
        <taxon>Ciliophora</taxon>
        <taxon>Intramacronucleata</taxon>
        <taxon>Oligohymenophorea</taxon>
        <taxon>Peniculida</taxon>
        <taxon>Parameciidae</taxon>
        <taxon>Paramecium</taxon>
    </lineage>
</organism>
<evidence type="ECO:0000256" key="4">
    <source>
        <dbReference type="PROSITE-ProRule" id="PRU00449"/>
    </source>
</evidence>
<sequence length="93" mass="11367">MERCALEYCKRRDFLPFQCTLCHKKFCLEHKDLKDHECPYQFAEGRQCNVLNATKLYNTYQTNQKMRFQSNMYANKQRKRNQNVFNAKSNQMR</sequence>
<dbReference type="InterPro" id="IPR035896">
    <property type="entry name" value="AN1-like_Znf"/>
</dbReference>
<evidence type="ECO:0000313" key="6">
    <source>
        <dbReference type="EMBL" id="CAK76947.1"/>
    </source>
</evidence>
<proteinExistence type="predicted"/>
<feature type="domain" description="AN1-type" evidence="5">
    <location>
        <begin position="1"/>
        <end position="46"/>
    </location>
</feature>
<keyword evidence="3" id="KW-0862">Zinc</keyword>
<accession>A0D1N0</accession>
<dbReference type="Proteomes" id="UP000000600">
    <property type="component" value="Unassembled WGS sequence"/>
</dbReference>
<dbReference type="Gene3D" id="4.10.1110.10">
    <property type="entry name" value="AN1-like Zinc finger"/>
    <property type="match status" value="1"/>
</dbReference>
<protein>
    <recommendedName>
        <fullName evidence="5">AN1-type domain-containing protein</fullName>
    </recommendedName>
</protein>
<dbReference type="GO" id="GO:0008270">
    <property type="term" value="F:zinc ion binding"/>
    <property type="evidence" value="ECO:0007669"/>
    <property type="project" value="UniProtKB-KW"/>
</dbReference>
<dbReference type="HOGENOM" id="CLU_2404271_0_0_1"/>
<keyword evidence="7" id="KW-1185">Reference proteome</keyword>
<evidence type="ECO:0000256" key="3">
    <source>
        <dbReference type="ARBA" id="ARBA00022833"/>
    </source>
</evidence>
<dbReference type="RefSeq" id="XP_001444344.1">
    <property type="nucleotide sequence ID" value="XM_001444307.1"/>
</dbReference>
<dbReference type="Pfam" id="PF01428">
    <property type="entry name" value="zf-AN1"/>
    <property type="match status" value="1"/>
</dbReference>
<dbReference type="KEGG" id="ptm:GSPATT00012471001"/>